<evidence type="ECO:0000256" key="8">
    <source>
        <dbReference type="ARBA" id="ARBA00023326"/>
    </source>
</evidence>
<comment type="similarity">
    <text evidence="2 11">Belongs to the faeC family.</text>
</comment>
<evidence type="ECO:0000256" key="10">
    <source>
        <dbReference type="ARBA" id="ARBA00034075"/>
    </source>
</evidence>
<evidence type="ECO:0000313" key="12">
    <source>
        <dbReference type="EMBL" id="KAF2652999.1"/>
    </source>
</evidence>
<comment type="function">
    <text evidence="9 11">Involved in degradation of plant cell walls. Hydrolyzes the feruloyl-arabinose ester bond in arabinoxylans, and the feruloyl-galactose ester bond in pectin. Active against paranitrophenyl-acetate, methyl ferulate and wheat arabinoxylan.</text>
</comment>
<comment type="catalytic activity">
    <reaction evidence="10 11">
        <text>feruloyl-polysaccharide + H2O = ferulate + polysaccharide.</text>
        <dbReference type="EC" id="3.1.1.73"/>
    </reaction>
</comment>
<keyword evidence="4 11" id="KW-0858">Xylan degradation</keyword>
<keyword evidence="5 11" id="KW-0732">Signal</keyword>
<comment type="subcellular location">
    <subcellularLocation>
        <location evidence="1 11">Secreted</location>
    </subcellularLocation>
</comment>
<reference evidence="12" key="1">
    <citation type="journal article" date="2020" name="Stud. Mycol.">
        <title>101 Dothideomycetes genomes: a test case for predicting lifestyles and emergence of pathogens.</title>
        <authorList>
            <person name="Haridas S."/>
            <person name="Albert R."/>
            <person name="Binder M."/>
            <person name="Bloem J."/>
            <person name="Labutti K."/>
            <person name="Salamov A."/>
            <person name="Andreopoulos B."/>
            <person name="Baker S."/>
            <person name="Barry K."/>
            <person name="Bills G."/>
            <person name="Bluhm B."/>
            <person name="Cannon C."/>
            <person name="Castanera R."/>
            <person name="Culley D."/>
            <person name="Daum C."/>
            <person name="Ezra D."/>
            <person name="Gonzalez J."/>
            <person name="Henrissat B."/>
            <person name="Kuo A."/>
            <person name="Liang C."/>
            <person name="Lipzen A."/>
            <person name="Lutzoni F."/>
            <person name="Magnuson J."/>
            <person name="Mondo S."/>
            <person name="Nolan M."/>
            <person name="Ohm R."/>
            <person name="Pangilinan J."/>
            <person name="Park H.-J."/>
            <person name="Ramirez L."/>
            <person name="Alfaro M."/>
            <person name="Sun H."/>
            <person name="Tritt A."/>
            <person name="Yoshinaga Y."/>
            <person name="Zwiers L.-H."/>
            <person name="Turgeon B."/>
            <person name="Goodwin S."/>
            <person name="Spatafora J."/>
            <person name="Crous P."/>
            <person name="Grigoriev I."/>
        </authorList>
    </citation>
    <scope>NUCLEOTIDE SEQUENCE</scope>
    <source>
        <strain evidence="12">CBS 122681</strain>
    </source>
</reference>
<keyword evidence="8 11" id="KW-0624">Polysaccharide degradation</keyword>
<evidence type="ECO:0000256" key="7">
    <source>
        <dbReference type="ARBA" id="ARBA00023277"/>
    </source>
</evidence>
<dbReference type="EMBL" id="MU004390">
    <property type="protein sequence ID" value="KAF2652999.1"/>
    <property type="molecule type" value="Genomic_DNA"/>
</dbReference>
<sequence>MKFSRWSLFLALILATLLFESGQAASVGCGKTPNLEAGTNTLEVNNKTWKWILTLPNNYNNTNPYRLIFGMHWLRGSFTDVANGGLPPLLNDSAIFVAPNGLKSGNLSGWVNTSGEDIIFVQAVMKAIEVDYCVNEKLRFSTGFSYGGAMSYSTACLLGMDFQAVAALSGSPNISGCAGGTDPVAFYGQYSVSDSVLPILEGRAMRDIFIKNNGCMNQTVPELVKGRKTHVRTVYLGCMLEKPVWFVLFDGDHIPVLSDNGTSSKNTSWTPHSVWKLFSQFH</sequence>
<dbReference type="OrthoDB" id="424610at2759"/>
<keyword evidence="6 11" id="KW-0378">Hydrolase</keyword>
<dbReference type="InterPro" id="IPR029058">
    <property type="entry name" value="AB_hydrolase_fold"/>
</dbReference>
<gene>
    <name evidence="12" type="ORF">K491DRAFT_603773</name>
</gene>
<evidence type="ECO:0000256" key="1">
    <source>
        <dbReference type="ARBA" id="ARBA00004613"/>
    </source>
</evidence>
<dbReference type="GO" id="GO:0005576">
    <property type="term" value="C:extracellular region"/>
    <property type="evidence" value="ECO:0007669"/>
    <property type="project" value="UniProtKB-SubCell"/>
</dbReference>
<feature type="chain" id="PRO_5027155587" description="Feruloyl esterase C" evidence="11">
    <location>
        <begin position="25"/>
        <end position="282"/>
    </location>
</feature>
<evidence type="ECO:0000256" key="6">
    <source>
        <dbReference type="ARBA" id="ARBA00022801"/>
    </source>
</evidence>
<evidence type="ECO:0000256" key="9">
    <source>
        <dbReference type="ARBA" id="ARBA00025250"/>
    </source>
</evidence>
<evidence type="ECO:0000256" key="2">
    <source>
        <dbReference type="ARBA" id="ARBA00010278"/>
    </source>
</evidence>
<evidence type="ECO:0000256" key="4">
    <source>
        <dbReference type="ARBA" id="ARBA00022651"/>
    </source>
</evidence>
<dbReference type="PANTHER" id="PTHR38050:SF1">
    <property type="entry name" value="FERULOYL ESTERASE C"/>
    <property type="match status" value="1"/>
</dbReference>
<accession>A0A6A6SZ03</accession>
<keyword evidence="3 11" id="KW-0964">Secreted</keyword>
<organism evidence="12 13">
    <name type="scientific">Lophiostoma macrostomum CBS 122681</name>
    <dbReference type="NCBI Taxonomy" id="1314788"/>
    <lineage>
        <taxon>Eukaryota</taxon>
        <taxon>Fungi</taxon>
        <taxon>Dikarya</taxon>
        <taxon>Ascomycota</taxon>
        <taxon>Pezizomycotina</taxon>
        <taxon>Dothideomycetes</taxon>
        <taxon>Pleosporomycetidae</taxon>
        <taxon>Pleosporales</taxon>
        <taxon>Lophiostomataceae</taxon>
        <taxon>Lophiostoma</taxon>
    </lineage>
</organism>
<keyword evidence="13" id="KW-1185">Reference proteome</keyword>
<evidence type="ECO:0000313" key="13">
    <source>
        <dbReference type="Proteomes" id="UP000799324"/>
    </source>
</evidence>
<dbReference type="GO" id="GO:0045493">
    <property type="term" value="P:xylan catabolic process"/>
    <property type="evidence" value="ECO:0007669"/>
    <property type="project" value="UniProtKB-UniRule"/>
</dbReference>
<dbReference type="AlphaFoldDB" id="A0A6A6SZ03"/>
<dbReference type="InterPro" id="IPR043595">
    <property type="entry name" value="FaeB/C/D"/>
</dbReference>
<keyword evidence="7 11" id="KW-0119">Carbohydrate metabolism</keyword>
<name>A0A6A6SZ03_9PLEO</name>
<evidence type="ECO:0000256" key="11">
    <source>
        <dbReference type="RuleBase" id="RU367094"/>
    </source>
</evidence>
<proteinExistence type="inferred from homology"/>
<evidence type="ECO:0000256" key="3">
    <source>
        <dbReference type="ARBA" id="ARBA00022525"/>
    </source>
</evidence>
<feature type="signal peptide" evidence="11">
    <location>
        <begin position="1"/>
        <end position="24"/>
    </location>
</feature>
<dbReference type="EC" id="3.1.1.73" evidence="11"/>
<evidence type="ECO:0000256" key="5">
    <source>
        <dbReference type="ARBA" id="ARBA00022729"/>
    </source>
</evidence>
<dbReference type="GO" id="GO:0030600">
    <property type="term" value="F:feruloyl esterase activity"/>
    <property type="evidence" value="ECO:0007669"/>
    <property type="project" value="UniProtKB-UniRule"/>
</dbReference>
<dbReference type="SUPFAM" id="SSF53474">
    <property type="entry name" value="alpha/beta-Hydrolases"/>
    <property type="match status" value="1"/>
</dbReference>
<dbReference type="Proteomes" id="UP000799324">
    <property type="component" value="Unassembled WGS sequence"/>
</dbReference>
<dbReference type="PANTHER" id="PTHR38050">
    <property type="match status" value="1"/>
</dbReference>
<protein>
    <recommendedName>
        <fullName evidence="11">Feruloyl esterase C</fullName>
        <ecNumber evidence="11">3.1.1.73</ecNumber>
    </recommendedName>
    <alternativeName>
        <fullName evidence="11">Ferulic acid esterase C</fullName>
    </alternativeName>
</protein>
<dbReference type="Gene3D" id="3.40.50.1820">
    <property type="entry name" value="alpha/beta hydrolase"/>
    <property type="match status" value="1"/>
</dbReference>